<keyword evidence="10" id="KW-0472">Membrane</keyword>
<dbReference type="EMBL" id="CAUYUJ010019661">
    <property type="protein sequence ID" value="CAK0892780.1"/>
    <property type="molecule type" value="Genomic_DNA"/>
</dbReference>
<dbReference type="SMART" id="SM00239">
    <property type="entry name" value="C2"/>
    <property type="match status" value="2"/>
</dbReference>
<comment type="caution">
    <text evidence="13">The sequence shown here is derived from an EMBL/GenBank/DDBJ whole genome shotgun (WGS) entry which is preliminary data.</text>
</comment>
<dbReference type="Gene3D" id="2.60.40.150">
    <property type="entry name" value="C2 domain"/>
    <property type="match status" value="2"/>
</dbReference>
<feature type="domain" description="SMP-LTD" evidence="12">
    <location>
        <begin position="95"/>
        <end position="282"/>
    </location>
</feature>
<dbReference type="InterPro" id="IPR000008">
    <property type="entry name" value="C2_dom"/>
</dbReference>
<dbReference type="InterPro" id="IPR031468">
    <property type="entry name" value="SMP_LBD"/>
</dbReference>
<keyword evidence="4" id="KW-0479">Metal-binding</keyword>
<dbReference type="PANTHER" id="PTHR45761">
    <property type="entry name" value="EXTENDED SYNAPTOTAGMIN-LIKE PROTEIN 2, ISOFORM C"/>
    <property type="match status" value="1"/>
</dbReference>
<keyword evidence="3" id="KW-0812">Transmembrane</keyword>
<keyword evidence="8" id="KW-0445">Lipid transport</keyword>
<dbReference type="PROSITE" id="PS50004">
    <property type="entry name" value="C2"/>
    <property type="match status" value="1"/>
</dbReference>
<name>A0ABN9X0Q9_9DINO</name>
<evidence type="ECO:0000256" key="9">
    <source>
        <dbReference type="ARBA" id="ARBA00023121"/>
    </source>
</evidence>
<keyword evidence="6" id="KW-0106">Calcium</keyword>
<evidence type="ECO:0000259" key="12">
    <source>
        <dbReference type="PROSITE" id="PS51847"/>
    </source>
</evidence>
<evidence type="ECO:0000256" key="2">
    <source>
        <dbReference type="ARBA" id="ARBA00022448"/>
    </source>
</evidence>
<dbReference type="CDD" id="cd21670">
    <property type="entry name" value="SMP_ESyt"/>
    <property type="match status" value="1"/>
</dbReference>
<dbReference type="InterPro" id="IPR039010">
    <property type="entry name" value="Synaptotagmin_SMP"/>
</dbReference>
<dbReference type="CDD" id="cd00030">
    <property type="entry name" value="C2"/>
    <property type="match status" value="1"/>
</dbReference>
<proteinExistence type="predicted"/>
<evidence type="ECO:0008006" key="15">
    <source>
        <dbReference type="Google" id="ProtNLM"/>
    </source>
</evidence>
<accession>A0ABN9X0Q9</accession>
<dbReference type="InterPro" id="IPR051634">
    <property type="entry name" value="Extended_Synaptotagmin"/>
</dbReference>
<dbReference type="Pfam" id="PF17047">
    <property type="entry name" value="SMP_LBD"/>
    <property type="match status" value="1"/>
</dbReference>
<dbReference type="SUPFAM" id="SSF49562">
    <property type="entry name" value="C2 domain (Calcium/lipid-binding domain, CaLB)"/>
    <property type="match status" value="2"/>
</dbReference>
<feature type="domain" description="C2" evidence="11">
    <location>
        <begin position="283"/>
        <end position="407"/>
    </location>
</feature>
<evidence type="ECO:0000313" key="14">
    <source>
        <dbReference type="Proteomes" id="UP001189429"/>
    </source>
</evidence>
<evidence type="ECO:0000256" key="7">
    <source>
        <dbReference type="ARBA" id="ARBA00022989"/>
    </source>
</evidence>
<keyword evidence="9" id="KW-0446">Lipid-binding</keyword>
<keyword evidence="2" id="KW-0813">Transport</keyword>
<dbReference type="PANTHER" id="PTHR45761:SF1">
    <property type="entry name" value="EXTENDED SYNAPTOTAGMIN-LIKE PROTEIN 2, ISOFORM C"/>
    <property type="match status" value="1"/>
</dbReference>
<keyword evidence="14" id="KW-1185">Reference proteome</keyword>
<evidence type="ECO:0000256" key="1">
    <source>
        <dbReference type="ARBA" id="ARBA00004370"/>
    </source>
</evidence>
<evidence type="ECO:0000259" key="11">
    <source>
        <dbReference type="PROSITE" id="PS50004"/>
    </source>
</evidence>
<comment type="subcellular location">
    <subcellularLocation>
        <location evidence="1">Membrane</location>
    </subcellularLocation>
</comment>
<keyword evidence="5" id="KW-0677">Repeat</keyword>
<organism evidence="13 14">
    <name type="scientific">Prorocentrum cordatum</name>
    <dbReference type="NCBI Taxonomy" id="2364126"/>
    <lineage>
        <taxon>Eukaryota</taxon>
        <taxon>Sar</taxon>
        <taxon>Alveolata</taxon>
        <taxon>Dinophyceae</taxon>
        <taxon>Prorocentrales</taxon>
        <taxon>Prorocentraceae</taxon>
        <taxon>Prorocentrum</taxon>
    </lineage>
</organism>
<reference evidence="13" key="1">
    <citation type="submission" date="2023-10" db="EMBL/GenBank/DDBJ databases">
        <authorList>
            <person name="Chen Y."/>
            <person name="Shah S."/>
            <person name="Dougan E. K."/>
            <person name="Thang M."/>
            <person name="Chan C."/>
        </authorList>
    </citation>
    <scope>NUCLEOTIDE SEQUENCE [LARGE SCALE GENOMIC DNA]</scope>
</reference>
<dbReference type="Proteomes" id="UP001189429">
    <property type="component" value="Unassembled WGS sequence"/>
</dbReference>
<evidence type="ECO:0000256" key="6">
    <source>
        <dbReference type="ARBA" id="ARBA00022837"/>
    </source>
</evidence>
<evidence type="ECO:0000256" key="5">
    <source>
        <dbReference type="ARBA" id="ARBA00022737"/>
    </source>
</evidence>
<evidence type="ECO:0000256" key="3">
    <source>
        <dbReference type="ARBA" id="ARBA00022692"/>
    </source>
</evidence>
<dbReference type="Pfam" id="PF00168">
    <property type="entry name" value="C2"/>
    <property type="match status" value="2"/>
</dbReference>
<protein>
    <recommendedName>
        <fullName evidence="15">C2 domain-containing protein</fullName>
    </recommendedName>
</protein>
<dbReference type="PROSITE" id="PS51847">
    <property type="entry name" value="SMP"/>
    <property type="match status" value="1"/>
</dbReference>
<sequence>MSAAVAIAASQRRVSTEAELLQQANQQLRDKNEEDALWMIEIIIDLWPRICSFVGQEMKEQLAKVSAKMNIGLPLNLFESVDKFADHLKRHPIPLPIETSWINLMIEDAWGFIQPALQEAVKTVLLPQIRQKLPAPLRGLDIDPCTIGKQPPRVTKWTTEDRNKYSADGLREYIDMTVALEWNGDLDISVNGPPFKGLINLGIKGICLKMELHICLMDMLDRPPFFGGINVWAVTPPTLMLDWSGILNVLDVDVLQSLIQREVASAVTGILCLPNRIGVGVDPATDIQVISCPRPEGLLKLKVVGATGLRTDDFHLLSIWNKKRTCDPYVHIQLGARSMETQAVMRSTGDAEWNSTFYLLVDEFFDQHFDFSVFDWDLIGGDDPLARKLGVKIKDLVGATDTSHVPDKTVSKSTSLAMEVVWTSKLQKEKEAKEVEFAEGHQQNLESPGLVRRALAKTGGAIGTARTSIVDGFNKRTGAAMEEWEKLDSRLQLEVTWVPFECNESVARRAAPDASGPFHSLLFVGVYGCHDLAHEAVGGVGGVDAADPVRYFVKVECSPHLNIDGKAVEAGSDEAVKQTPLRGKNKTNPKADMGMDTAADKEEELDRKIRQLVDCRVPFDSVAEVLDLSPDRVMSVINEQASSMETEHIDIIWNHPFQFLLADPSKAEVAIQVMKTEPGMTDKVVGKLNYNVRDLVVCDQLTVELQEPLKECSDSKTKIKVKLQLRTLYLGPQYPARVGGREPAPDPAVLRAAAKKRQKQRYVYLDRMGNARTQVNGMWMETADIAAAHPHSVRGNIGSWVHKEVAMASSAMHSIGDKMRHMFHRDKAGERASLTAPTPGR</sequence>
<evidence type="ECO:0000256" key="10">
    <source>
        <dbReference type="ARBA" id="ARBA00023136"/>
    </source>
</evidence>
<keyword evidence="7" id="KW-1133">Transmembrane helix</keyword>
<dbReference type="InterPro" id="IPR035892">
    <property type="entry name" value="C2_domain_sf"/>
</dbReference>
<gene>
    <name evidence="13" type="ORF">PCOR1329_LOCUS72341</name>
</gene>
<evidence type="ECO:0000313" key="13">
    <source>
        <dbReference type="EMBL" id="CAK0892780.1"/>
    </source>
</evidence>
<evidence type="ECO:0000256" key="8">
    <source>
        <dbReference type="ARBA" id="ARBA00023055"/>
    </source>
</evidence>
<evidence type="ECO:0000256" key="4">
    <source>
        <dbReference type="ARBA" id="ARBA00022723"/>
    </source>
</evidence>